<evidence type="ECO:0000313" key="3">
    <source>
        <dbReference type="Proteomes" id="UP000181909"/>
    </source>
</evidence>
<protein>
    <recommendedName>
        <fullName evidence="4">Zinc-binding dehydrogenase</fullName>
    </recommendedName>
</protein>
<name>A0A1K1YJ66_STRAR</name>
<dbReference type="RefSeq" id="WP_072484864.1">
    <property type="nucleotide sequence ID" value="NZ_CP108276.1"/>
</dbReference>
<gene>
    <name evidence="2" type="ORF">SAMN02787144_1004329</name>
</gene>
<evidence type="ECO:0000256" key="1">
    <source>
        <dbReference type="SAM" id="MobiDB-lite"/>
    </source>
</evidence>
<sequence length="76" mass="7996">MKALVLQGPGQIARQDVPDPVVKDADDAVIRFAAVVIEAVGVHEAFDMCTRMVRPGGRVATPGGPQHNEIIAPAQP</sequence>
<accession>A0A1K1YJ66</accession>
<evidence type="ECO:0000313" key="2">
    <source>
        <dbReference type="EMBL" id="SFX62050.1"/>
    </source>
</evidence>
<evidence type="ECO:0008006" key="4">
    <source>
        <dbReference type="Google" id="ProtNLM"/>
    </source>
</evidence>
<feature type="region of interest" description="Disordered" evidence="1">
    <location>
        <begin position="57"/>
        <end position="76"/>
    </location>
</feature>
<dbReference type="AlphaFoldDB" id="A0A1K1YJ66"/>
<organism evidence="2 3">
    <name type="scientific">Streptomyces atratus</name>
    <dbReference type="NCBI Taxonomy" id="1893"/>
    <lineage>
        <taxon>Bacteria</taxon>
        <taxon>Bacillati</taxon>
        <taxon>Actinomycetota</taxon>
        <taxon>Actinomycetes</taxon>
        <taxon>Kitasatosporales</taxon>
        <taxon>Streptomycetaceae</taxon>
        <taxon>Streptomyces</taxon>
    </lineage>
</organism>
<dbReference type="EMBL" id="FPJO01000004">
    <property type="protein sequence ID" value="SFX62050.1"/>
    <property type="molecule type" value="Genomic_DNA"/>
</dbReference>
<dbReference type="Proteomes" id="UP000181909">
    <property type="component" value="Unassembled WGS sequence"/>
</dbReference>
<proteinExistence type="predicted"/>
<dbReference type="Gene3D" id="3.40.50.720">
    <property type="entry name" value="NAD(P)-binding Rossmann-like Domain"/>
    <property type="match status" value="1"/>
</dbReference>
<reference evidence="2 3" key="1">
    <citation type="submission" date="2016-11" db="EMBL/GenBank/DDBJ databases">
        <authorList>
            <person name="Jaros S."/>
            <person name="Januszkiewicz K."/>
            <person name="Wedrychowicz H."/>
        </authorList>
    </citation>
    <scope>NUCLEOTIDE SEQUENCE [LARGE SCALE GENOMIC DNA]</scope>
    <source>
        <strain evidence="2 3">OK807</strain>
    </source>
</reference>